<keyword evidence="1" id="KW-0479">Metal-binding</keyword>
<dbReference type="CDD" id="cd08681">
    <property type="entry name" value="C2_fungal_Inn1p-like"/>
    <property type="match status" value="1"/>
</dbReference>
<feature type="region of interest" description="Disordered" evidence="3">
    <location>
        <begin position="186"/>
        <end position="225"/>
    </location>
</feature>
<protein>
    <recommendedName>
        <fullName evidence="4">C2 domain-containing protein</fullName>
    </recommendedName>
</protein>
<dbReference type="Pfam" id="PF00168">
    <property type="entry name" value="C2"/>
    <property type="match status" value="1"/>
</dbReference>
<feature type="compositionally biased region" description="Polar residues" evidence="3">
    <location>
        <begin position="398"/>
        <end position="409"/>
    </location>
</feature>
<dbReference type="SUPFAM" id="SSF49562">
    <property type="entry name" value="C2 domain (Calcium/lipid-binding domain, CaLB)"/>
    <property type="match status" value="1"/>
</dbReference>
<comment type="caution">
    <text evidence="5">The sequence shown here is derived from an EMBL/GenBank/DDBJ whole genome shotgun (WGS) entry which is preliminary data.</text>
</comment>
<dbReference type="GO" id="GO:0046872">
    <property type="term" value="F:metal ion binding"/>
    <property type="evidence" value="ECO:0007669"/>
    <property type="project" value="UniProtKB-KW"/>
</dbReference>
<proteinExistence type="predicted"/>
<dbReference type="Proteomes" id="UP000253472">
    <property type="component" value="Unassembled WGS sequence"/>
</dbReference>
<keyword evidence="2" id="KW-0106">Calcium</keyword>
<feature type="compositionally biased region" description="Polar residues" evidence="3">
    <location>
        <begin position="206"/>
        <end position="223"/>
    </location>
</feature>
<dbReference type="PANTHER" id="PTHR46502:SF2">
    <property type="entry name" value="16 KDA PHLOEM PROTEIN 2"/>
    <property type="match status" value="1"/>
</dbReference>
<evidence type="ECO:0000256" key="3">
    <source>
        <dbReference type="SAM" id="MobiDB-lite"/>
    </source>
</evidence>
<feature type="domain" description="C2" evidence="4">
    <location>
        <begin position="9"/>
        <end position="132"/>
    </location>
</feature>
<feature type="region of interest" description="Disordered" evidence="3">
    <location>
        <begin position="304"/>
        <end position="325"/>
    </location>
</feature>
<evidence type="ECO:0000256" key="1">
    <source>
        <dbReference type="ARBA" id="ARBA00022723"/>
    </source>
</evidence>
<dbReference type="Gene3D" id="2.60.40.150">
    <property type="entry name" value="C2 domain"/>
    <property type="match status" value="1"/>
</dbReference>
<dbReference type="EMBL" id="QLNQ01000025">
    <property type="protein sequence ID" value="RCK62946.1"/>
    <property type="molecule type" value="Genomic_DNA"/>
</dbReference>
<gene>
    <name evidence="5" type="ORF">Cantr_09029</name>
</gene>
<dbReference type="OrthoDB" id="270970at2759"/>
<evidence type="ECO:0000256" key="2">
    <source>
        <dbReference type="ARBA" id="ARBA00022837"/>
    </source>
</evidence>
<dbReference type="SMART" id="SM00239">
    <property type="entry name" value="C2"/>
    <property type="match status" value="1"/>
</dbReference>
<accession>A0A367YAP8</accession>
<dbReference type="InterPro" id="IPR035892">
    <property type="entry name" value="C2_domain_sf"/>
</dbReference>
<dbReference type="AlphaFoldDB" id="A0A367YAP8"/>
<dbReference type="STRING" id="5486.A0A367YAP8"/>
<evidence type="ECO:0000259" key="4">
    <source>
        <dbReference type="PROSITE" id="PS50004"/>
    </source>
</evidence>
<organism evidence="5 6">
    <name type="scientific">Candida viswanathii</name>
    <dbReference type="NCBI Taxonomy" id="5486"/>
    <lineage>
        <taxon>Eukaryota</taxon>
        <taxon>Fungi</taxon>
        <taxon>Dikarya</taxon>
        <taxon>Ascomycota</taxon>
        <taxon>Saccharomycotina</taxon>
        <taxon>Pichiomycetes</taxon>
        <taxon>Debaryomycetaceae</taxon>
        <taxon>Candida/Lodderomyces clade</taxon>
        <taxon>Candida</taxon>
    </lineage>
</organism>
<feature type="compositionally biased region" description="Low complexity" evidence="3">
    <location>
        <begin position="188"/>
        <end position="197"/>
    </location>
</feature>
<keyword evidence="6" id="KW-1185">Reference proteome</keyword>
<evidence type="ECO:0000313" key="5">
    <source>
        <dbReference type="EMBL" id="RCK62946.1"/>
    </source>
</evidence>
<evidence type="ECO:0000313" key="6">
    <source>
        <dbReference type="Proteomes" id="UP000253472"/>
    </source>
</evidence>
<sequence>MYSSSQIPTPDSVQFATDEYEEYEYPVSADGTLVVMVVRAKHLPNRRKLDKQSPYVVARIGIDAQKTEADFRAGQTPEWMHEMRFVLSREKKPILKIDVLDETKADPTPIGSAEIDASVIFTEPDSRENGKYIYDRWFDLNFGGKRAGMISLEMTFYPSAPVLPPKVPIQQHLDNVVVVNEPDYDPLRSSARSSSPSKYKDLPTAPFSTSPKKLTERSSNVHPSRSAADDVFVTLETSNASKSSSVFLRKFLKSGNVSGTSSTNSNHAVFVSQPSSPGKSKGHGKYTLKLSKFADKFQSKQPVSTLWKGSHESQSTPGSDHPKVFSSLNMRRSVSPLSDYEPNDLDQLQRDISVSHINYHDQVDDEDDEDVYISPPLPSIEFEKAPASAPAPPPHLIASTQTASTSPARTSRHHGSASASGSGSSSSRSPRRKPPPPDKASSYRAPRHSTIDLSNSTAIPFSADSIGADDDDDRDILPTQVYMLDQKVKSLSVPSDGIGAVTMKKDEIDPKYYAPSPSAHFNKSLRLQNGSATRDDLRVDLRTSETGYLGNGSFSPSIFERAVRHNWDEASDVSYNDFNKPQVPPKIPNGLTEQEFYVLEREKFLKDMSGNRY</sequence>
<dbReference type="PANTHER" id="PTHR46502">
    <property type="entry name" value="C2 DOMAIN-CONTAINING"/>
    <property type="match status" value="1"/>
</dbReference>
<dbReference type="InterPro" id="IPR000008">
    <property type="entry name" value="C2_dom"/>
</dbReference>
<dbReference type="InterPro" id="IPR037791">
    <property type="entry name" value="C2_fungal_Inn1"/>
</dbReference>
<feature type="region of interest" description="Disordered" evidence="3">
    <location>
        <begin position="382"/>
        <end position="456"/>
    </location>
</feature>
<dbReference type="PROSITE" id="PS50004">
    <property type="entry name" value="C2"/>
    <property type="match status" value="1"/>
</dbReference>
<name>A0A367YAP8_9ASCO</name>
<feature type="compositionally biased region" description="Low complexity" evidence="3">
    <location>
        <begin position="416"/>
        <end position="428"/>
    </location>
</feature>
<reference evidence="5 6" key="1">
    <citation type="submission" date="2018-06" db="EMBL/GenBank/DDBJ databases">
        <title>Whole genome sequencing of Candida tropicalis (genome annotated by CSBL at Korea University).</title>
        <authorList>
            <person name="Ahn J."/>
        </authorList>
    </citation>
    <scope>NUCLEOTIDE SEQUENCE [LARGE SCALE GENOMIC DNA]</scope>
    <source>
        <strain evidence="5 6">ATCC 20962</strain>
    </source>
</reference>